<feature type="disulfide bond" evidence="26">
    <location>
        <begin position="1322"/>
        <end position="1349"/>
    </location>
</feature>
<comment type="subcellular location">
    <subcellularLocation>
        <location evidence="2">Cell membrane</location>
        <topology evidence="2">Peripheral membrane protein</topology>
    </subcellularLocation>
    <subcellularLocation>
        <location evidence="1">Endosome</location>
    </subcellularLocation>
    <subcellularLocation>
        <location evidence="22">Lysosome membrane</location>
        <topology evidence="22">Peripheral membrane protein</topology>
    </subcellularLocation>
</comment>
<evidence type="ECO:0000256" key="19">
    <source>
        <dbReference type="ARBA" id="ARBA00023221"/>
    </source>
</evidence>
<dbReference type="CTD" id="8029"/>
<dbReference type="Pfam" id="PF00431">
    <property type="entry name" value="CUB"/>
    <property type="match status" value="27"/>
</dbReference>
<dbReference type="GO" id="GO:0005765">
    <property type="term" value="C:lysosomal membrane"/>
    <property type="evidence" value="ECO:0007669"/>
    <property type="project" value="UniProtKB-SubCell"/>
</dbReference>
<dbReference type="SMART" id="SM00179">
    <property type="entry name" value="EGF_CA"/>
    <property type="match status" value="7"/>
</dbReference>
<comment type="caution">
    <text evidence="27">Lacks conserved residue(s) required for the propagation of feature annotation.</text>
</comment>
<evidence type="ECO:0000256" key="13">
    <source>
        <dbReference type="ARBA" id="ARBA00022927"/>
    </source>
</evidence>
<evidence type="ECO:0000256" key="15">
    <source>
        <dbReference type="ARBA" id="ARBA00023136"/>
    </source>
</evidence>
<feature type="domain" description="CUB" evidence="29">
    <location>
        <begin position="3449"/>
        <end position="3560"/>
    </location>
</feature>
<keyword evidence="21" id="KW-0170">Cobalt</keyword>
<keyword evidence="32" id="KW-1185">Reference proteome</keyword>
<dbReference type="InterPro" id="IPR018097">
    <property type="entry name" value="EGF_Ca-bd_CS"/>
</dbReference>
<evidence type="ECO:0000256" key="16">
    <source>
        <dbReference type="ARBA" id="ARBA00023157"/>
    </source>
</evidence>
<dbReference type="PROSITE" id="PS00022">
    <property type="entry name" value="EGF_1"/>
    <property type="match status" value="4"/>
</dbReference>
<feature type="domain" description="CUB" evidence="29">
    <location>
        <begin position="2976"/>
        <end position="3090"/>
    </location>
</feature>
<dbReference type="Pfam" id="PF12947">
    <property type="entry name" value="EGF_3"/>
    <property type="match status" value="1"/>
</dbReference>
<feature type="domain" description="CUB" evidence="29">
    <location>
        <begin position="3332"/>
        <end position="3447"/>
    </location>
</feature>
<feature type="domain" description="CUB" evidence="29">
    <location>
        <begin position="3566"/>
        <end position="3684"/>
    </location>
</feature>
<evidence type="ECO:0000313" key="31">
    <source>
        <dbReference type="EnsemblMetazoa" id="XP_038077843.1"/>
    </source>
</evidence>
<feature type="domain" description="CUB" evidence="29">
    <location>
        <begin position="740"/>
        <end position="853"/>
    </location>
</feature>
<accession>A0A914BNI4</accession>
<keyword evidence="12" id="KW-0967">Endosome</keyword>
<feature type="domain" description="EGF-like" evidence="30">
    <location>
        <begin position="463"/>
        <end position="499"/>
    </location>
</feature>
<dbReference type="OrthoDB" id="6022136at2759"/>
<dbReference type="PROSITE" id="PS00010">
    <property type="entry name" value="ASX_HYDROXYL"/>
    <property type="match status" value="3"/>
</dbReference>
<feature type="domain" description="CUB" evidence="29">
    <location>
        <begin position="1441"/>
        <end position="1554"/>
    </location>
</feature>
<feature type="domain" description="CUB" evidence="29">
    <location>
        <begin position="2390"/>
        <end position="2506"/>
    </location>
</feature>
<keyword evidence="18" id="KW-0325">Glycoprotein</keyword>
<feature type="domain" description="CUB" evidence="29">
    <location>
        <begin position="2628"/>
        <end position="2747"/>
    </location>
</feature>
<feature type="domain" description="EGF-like" evidence="30">
    <location>
        <begin position="194"/>
        <end position="235"/>
    </location>
</feature>
<feature type="disulfide bond" evidence="26">
    <location>
        <begin position="3212"/>
        <end position="3239"/>
    </location>
</feature>
<dbReference type="GO" id="GO:0031419">
    <property type="term" value="F:cobalamin binding"/>
    <property type="evidence" value="ECO:0007669"/>
    <property type="project" value="UniProtKB-KW"/>
</dbReference>
<evidence type="ECO:0000256" key="22">
    <source>
        <dbReference type="ARBA" id="ARBA00023765"/>
    </source>
</evidence>
<feature type="domain" description="CUB" evidence="29">
    <location>
        <begin position="2149"/>
        <end position="2267"/>
    </location>
</feature>
<dbReference type="InterPro" id="IPR009030">
    <property type="entry name" value="Growth_fac_rcpt_cys_sf"/>
</dbReference>
<feature type="domain" description="CUB" evidence="29">
    <location>
        <begin position="2031"/>
        <end position="2148"/>
    </location>
</feature>
<dbReference type="InterPro" id="IPR000152">
    <property type="entry name" value="EGF-type_Asp/Asn_hydroxyl_site"/>
</dbReference>
<feature type="domain" description="CUB" evidence="29">
    <location>
        <begin position="505"/>
        <end position="617"/>
    </location>
</feature>
<evidence type="ECO:0000256" key="27">
    <source>
        <dbReference type="PROSITE-ProRule" id="PRU00076"/>
    </source>
</evidence>
<dbReference type="Gene3D" id="1.20.5.340">
    <property type="match status" value="1"/>
</dbReference>
<proteinExistence type="predicted"/>
<evidence type="ECO:0000256" key="12">
    <source>
        <dbReference type="ARBA" id="ARBA00022753"/>
    </source>
</evidence>
<feature type="domain" description="CUB" evidence="29">
    <location>
        <begin position="1092"/>
        <end position="1205"/>
    </location>
</feature>
<feature type="disulfide bond" evidence="27">
    <location>
        <begin position="430"/>
        <end position="440"/>
    </location>
</feature>
<evidence type="ECO:0000256" key="4">
    <source>
        <dbReference type="ARBA" id="ARBA00022475"/>
    </source>
</evidence>
<feature type="disulfide bond" evidence="27">
    <location>
        <begin position="182"/>
        <end position="191"/>
    </location>
</feature>
<dbReference type="PROSITE" id="PS50026">
    <property type="entry name" value="EGF_3"/>
    <property type="match status" value="4"/>
</dbReference>
<keyword evidence="8" id="KW-0846">Cobalamin</keyword>
<feature type="domain" description="EGF-like" evidence="30">
    <location>
        <begin position="156"/>
        <end position="192"/>
    </location>
</feature>
<dbReference type="OMA" id="RGFTVRW"/>
<evidence type="ECO:0000256" key="1">
    <source>
        <dbReference type="ARBA" id="ARBA00004177"/>
    </source>
</evidence>
<dbReference type="InterPro" id="IPR000742">
    <property type="entry name" value="EGF"/>
</dbReference>
<keyword evidence="7" id="KW-0597">Phosphoprotein</keyword>
<keyword evidence="20" id="KW-0458">Lysosome</keyword>
<feature type="domain" description="CUB" evidence="29">
    <location>
        <begin position="854"/>
        <end position="966"/>
    </location>
</feature>
<evidence type="ECO:0000256" key="10">
    <source>
        <dbReference type="ARBA" id="ARBA00022729"/>
    </source>
</evidence>
<evidence type="ECO:0000259" key="29">
    <source>
        <dbReference type="PROSITE" id="PS01180"/>
    </source>
</evidence>
<dbReference type="Proteomes" id="UP000887568">
    <property type="component" value="Unplaced"/>
</dbReference>
<keyword evidence="16 27" id="KW-1015">Disulfide bond</keyword>
<evidence type="ECO:0000256" key="11">
    <source>
        <dbReference type="ARBA" id="ARBA00022737"/>
    </source>
</evidence>
<dbReference type="FunFam" id="2.10.25.10:FF:000472">
    <property type="entry name" value="Uncharacterized protein, isoform A"/>
    <property type="match status" value="1"/>
</dbReference>
<dbReference type="GO" id="GO:0005509">
    <property type="term" value="F:calcium ion binding"/>
    <property type="evidence" value="ECO:0007669"/>
    <property type="project" value="InterPro"/>
</dbReference>
<dbReference type="SMART" id="SM00042">
    <property type="entry name" value="CUB"/>
    <property type="match status" value="27"/>
</dbReference>
<evidence type="ECO:0000256" key="28">
    <source>
        <dbReference type="SAM" id="SignalP"/>
    </source>
</evidence>
<feature type="disulfide bond" evidence="26">
    <location>
        <begin position="621"/>
        <end position="648"/>
    </location>
</feature>
<dbReference type="GO" id="GO:0005886">
    <property type="term" value="C:plasma membrane"/>
    <property type="evidence" value="ECO:0007669"/>
    <property type="project" value="UniProtKB-SubCell"/>
</dbReference>
<dbReference type="PROSITE" id="PS01186">
    <property type="entry name" value="EGF_2"/>
    <property type="match status" value="3"/>
</dbReference>
<feature type="domain" description="CUB" evidence="29">
    <location>
        <begin position="1673"/>
        <end position="1788"/>
    </location>
</feature>
<organism evidence="31 32">
    <name type="scientific">Patiria miniata</name>
    <name type="common">Bat star</name>
    <name type="synonym">Asterina miniata</name>
    <dbReference type="NCBI Taxonomy" id="46514"/>
    <lineage>
        <taxon>Eukaryota</taxon>
        <taxon>Metazoa</taxon>
        <taxon>Echinodermata</taxon>
        <taxon>Eleutherozoa</taxon>
        <taxon>Asterozoa</taxon>
        <taxon>Asteroidea</taxon>
        <taxon>Valvatacea</taxon>
        <taxon>Valvatida</taxon>
        <taxon>Asterinidae</taxon>
        <taxon>Patiria</taxon>
    </lineage>
</organism>
<feature type="signal peptide" evidence="28">
    <location>
        <begin position="1"/>
        <end position="32"/>
    </location>
</feature>
<comment type="function">
    <text evidence="24">Endocytic receptor which plays a role in lipoprotein, vitamin and iron metabolism by facilitating their uptake. Acts together with LRP2 to mediate endocytosis of high-density lipoproteins, GC, hemoglobin, ALB, TF and SCGB1A1. Acts together with AMN to mediate endocytosis of the CBLIF-cobalamin complex. Binds to ALB, MB, Kappa and lambda-light chains, TF, hemoglobin, GC, SCGB1A1, APOA1, high density lipoprotein, and the CBLIF-cobalamin complex. Ligand binding requires calcium. Serves as important transporter in several absorptive epithelia, including intestine, renal proximal tubules and embryonic yolk sac. May play an important role in the development of the peri-implantation embryo through internalization of APOA1 and cholesterol. Binds to LGALS3 at the maternal-fetal interface.</text>
</comment>
<dbReference type="FunFam" id="2.60.120.290:FF:000005">
    <property type="entry name" value="Procollagen C-endopeptidase enhancer 1"/>
    <property type="match status" value="6"/>
</dbReference>
<feature type="domain" description="CUB" evidence="29">
    <location>
        <begin position="621"/>
        <end position="734"/>
    </location>
</feature>
<dbReference type="PROSITE" id="PS01180">
    <property type="entry name" value="CUB"/>
    <property type="match status" value="27"/>
</dbReference>
<dbReference type="SMART" id="SM00181">
    <property type="entry name" value="EGF"/>
    <property type="match status" value="8"/>
</dbReference>
<dbReference type="PANTHER" id="PTHR24251">
    <property type="entry name" value="OVOCHYMASE-RELATED"/>
    <property type="match status" value="1"/>
</dbReference>
<keyword evidence="13" id="KW-0653">Protein transport</keyword>
<feature type="domain" description="EGF-like" evidence="30">
    <location>
        <begin position="426"/>
        <end position="461"/>
    </location>
</feature>
<evidence type="ECO:0000256" key="2">
    <source>
        <dbReference type="ARBA" id="ARBA00004202"/>
    </source>
</evidence>
<keyword evidence="11" id="KW-0677">Repeat</keyword>
<evidence type="ECO:0000256" key="8">
    <source>
        <dbReference type="ARBA" id="ARBA00022628"/>
    </source>
</evidence>
<dbReference type="FunFam" id="2.60.120.290:FF:000013">
    <property type="entry name" value="Membrane frizzled-related protein"/>
    <property type="match status" value="18"/>
</dbReference>
<name>A0A914BNI4_PATMI</name>
<dbReference type="PROSITE" id="PS51257">
    <property type="entry name" value="PROKAR_LIPOPROTEIN"/>
    <property type="match status" value="1"/>
</dbReference>
<feature type="disulfide bond" evidence="27">
    <location>
        <begin position="225"/>
        <end position="234"/>
    </location>
</feature>
<feature type="domain" description="CUB" evidence="29">
    <location>
        <begin position="1901"/>
        <end position="2015"/>
    </location>
</feature>
<evidence type="ECO:0000256" key="5">
    <source>
        <dbReference type="ARBA" id="ARBA00022536"/>
    </source>
</evidence>
<dbReference type="FunFam" id="2.10.25.10:FF:000379">
    <property type="entry name" value="Cubilin"/>
    <property type="match status" value="1"/>
</dbReference>
<feature type="chain" id="PRO_5036675029" description="Cubilin" evidence="28">
    <location>
        <begin position="33"/>
        <end position="3684"/>
    </location>
</feature>
<dbReference type="GO" id="GO:0008203">
    <property type="term" value="P:cholesterol metabolic process"/>
    <property type="evidence" value="ECO:0007669"/>
    <property type="project" value="UniProtKB-KW"/>
</dbReference>
<evidence type="ECO:0000256" key="18">
    <source>
        <dbReference type="ARBA" id="ARBA00023180"/>
    </source>
</evidence>
<feature type="domain" description="CUB" evidence="29">
    <location>
        <begin position="1558"/>
        <end position="1672"/>
    </location>
</feature>
<dbReference type="SUPFAM" id="SSF49854">
    <property type="entry name" value="Spermadhesin, CUB domain"/>
    <property type="match status" value="27"/>
</dbReference>
<evidence type="ECO:0000256" key="25">
    <source>
        <dbReference type="ARBA" id="ARBA00049703"/>
    </source>
</evidence>
<dbReference type="RefSeq" id="XP_038077843.1">
    <property type="nucleotide sequence ID" value="XM_038221915.1"/>
</dbReference>
<evidence type="ECO:0000259" key="30">
    <source>
        <dbReference type="PROSITE" id="PS50026"/>
    </source>
</evidence>
<dbReference type="InterPro" id="IPR035914">
    <property type="entry name" value="Sperma_CUB_dom_sf"/>
</dbReference>
<evidence type="ECO:0000256" key="26">
    <source>
        <dbReference type="PROSITE-ProRule" id="PRU00059"/>
    </source>
</evidence>
<feature type="domain" description="CUB" evidence="29">
    <location>
        <begin position="2868"/>
        <end position="2975"/>
    </location>
</feature>
<evidence type="ECO:0000256" key="23">
    <source>
        <dbReference type="ARBA" id="ARBA00023878"/>
    </source>
</evidence>
<feature type="domain" description="CUB" evidence="29">
    <location>
        <begin position="1792"/>
        <end position="1900"/>
    </location>
</feature>
<feature type="domain" description="CUB" evidence="29">
    <location>
        <begin position="1322"/>
        <end position="1439"/>
    </location>
</feature>
<feature type="domain" description="CUB" evidence="29">
    <location>
        <begin position="2510"/>
        <end position="2623"/>
    </location>
</feature>
<dbReference type="CDD" id="cd22201">
    <property type="entry name" value="cubilin_NTD"/>
    <property type="match status" value="1"/>
</dbReference>
<dbReference type="Pfam" id="PF07645">
    <property type="entry name" value="EGF_CA"/>
    <property type="match status" value="3"/>
</dbReference>
<feature type="domain" description="CUB" evidence="29">
    <location>
        <begin position="2749"/>
        <end position="2864"/>
    </location>
</feature>
<feature type="domain" description="CUB" evidence="29">
    <location>
        <begin position="1209"/>
        <end position="1321"/>
    </location>
</feature>
<feature type="disulfide bond" evidence="27">
    <location>
        <begin position="489"/>
        <end position="498"/>
    </location>
</feature>
<feature type="domain" description="CUB" evidence="29">
    <location>
        <begin position="2271"/>
        <end position="2388"/>
    </location>
</feature>
<dbReference type="InterPro" id="IPR024731">
    <property type="entry name" value="NELL2-like_EGF"/>
</dbReference>
<dbReference type="Gene3D" id="2.60.120.290">
    <property type="entry name" value="Spermadhesin, CUB domain"/>
    <property type="match status" value="27"/>
</dbReference>
<dbReference type="FunFam" id="2.10.25.10:FF:000038">
    <property type="entry name" value="Fibrillin 2"/>
    <property type="match status" value="1"/>
</dbReference>
<dbReference type="InterPro" id="IPR001881">
    <property type="entry name" value="EGF-like_Ca-bd_dom"/>
</dbReference>
<dbReference type="SUPFAM" id="SSF57184">
    <property type="entry name" value="Growth factor receptor domain"/>
    <property type="match status" value="1"/>
</dbReference>
<dbReference type="FunFam" id="2.10.25.10:FF:000123">
    <property type="entry name" value="Crumbs homolog 1 (Drosophila)"/>
    <property type="match status" value="1"/>
</dbReference>
<evidence type="ECO:0000313" key="32">
    <source>
        <dbReference type="Proteomes" id="UP000887568"/>
    </source>
</evidence>
<evidence type="ECO:0000256" key="9">
    <source>
        <dbReference type="ARBA" id="ARBA00022685"/>
    </source>
</evidence>
<reference evidence="31" key="1">
    <citation type="submission" date="2022-11" db="UniProtKB">
        <authorList>
            <consortium name="EnsemblMetazoa"/>
        </authorList>
    </citation>
    <scope>IDENTIFICATION</scope>
</reference>
<feature type="disulfide bond" evidence="27">
    <location>
        <begin position="451"/>
        <end position="460"/>
    </location>
</feature>
<feature type="domain" description="CUB" evidence="29">
    <location>
        <begin position="3091"/>
        <end position="3205"/>
    </location>
</feature>
<dbReference type="Gene3D" id="2.10.25.10">
    <property type="entry name" value="Laminin"/>
    <property type="match status" value="6"/>
</dbReference>
<keyword evidence="15" id="KW-0472">Membrane</keyword>
<dbReference type="FunFam" id="2.60.120.290:FF:000018">
    <property type="entry name" value="cubilin"/>
    <property type="match status" value="1"/>
</dbReference>
<keyword evidence="9" id="KW-0165">Cleavage on pair of basic residues</keyword>
<comment type="subunit">
    <text evidence="25">Interacts with AMN. Component of the cubam complex composed of one CUBN trimer and one AMN chain. The cubam complex can dimerize. Interacts with LRP2 in a dual-receptor complex in a calcium-dependent manner. Found in a complex with PID1/PCLI1, LRP1 and CUBNI. Interacts with LRP1 and PID1/PCLI1.</text>
</comment>
<dbReference type="GO" id="GO:0005768">
    <property type="term" value="C:endosome"/>
    <property type="evidence" value="ECO:0007669"/>
    <property type="project" value="UniProtKB-SubCell"/>
</dbReference>
<feature type="domain" description="CUB" evidence="29">
    <location>
        <begin position="3212"/>
        <end position="3328"/>
    </location>
</feature>
<keyword evidence="3" id="KW-0813">Transport</keyword>
<dbReference type="EnsemblMetazoa" id="XM_038221915.1">
    <property type="protein sequence ID" value="XP_038077843.1"/>
    <property type="gene ID" value="LOC119745525"/>
</dbReference>
<keyword evidence="17" id="KW-1207">Sterol metabolism</keyword>
<evidence type="ECO:0000256" key="3">
    <source>
        <dbReference type="ARBA" id="ARBA00022448"/>
    </source>
</evidence>
<feature type="disulfide bond" evidence="26">
    <location>
        <begin position="1673"/>
        <end position="1700"/>
    </location>
</feature>
<dbReference type="PANTHER" id="PTHR24251:SF50">
    <property type="entry name" value="ATTRACTIN-LIKE 1A"/>
    <property type="match status" value="1"/>
</dbReference>
<dbReference type="CDD" id="cd00041">
    <property type="entry name" value="CUB"/>
    <property type="match status" value="27"/>
</dbReference>
<keyword evidence="14" id="KW-0443">Lipid metabolism</keyword>
<keyword evidence="4" id="KW-1003">Cell membrane</keyword>
<evidence type="ECO:0000256" key="20">
    <source>
        <dbReference type="ARBA" id="ARBA00023228"/>
    </source>
</evidence>
<dbReference type="GeneID" id="119745525"/>
<dbReference type="Pfam" id="PF00008">
    <property type="entry name" value="EGF"/>
    <property type="match status" value="3"/>
</dbReference>
<keyword evidence="19" id="KW-0753">Steroid metabolism</keyword>
<dbReference type="GO" id="GO:0015031">
    <property type="term" value="P:protein transport"/>
    <property type="evidence" value="ECO:0007669"/>
    <property type="project" value="UniProtKB-KW"/>
</dbReference>
<dbReference type="InterPro" id="IPR000859">
    <property type="entry name" value="CUB_dom"/>
</dbReference>
<evidence type="ECO:0000256" key="14">
    <source>
        <dbReference type="ARBA" id="ARBA00023098"/>
    </source>
</evidence>
<evidence type="ECO:0000256" key="21">
    <source>
        <dbReference type="ARBA" id="ARBA00023285"/>
    </source>
</evidence>
<sequence length="3684" mass="394685">MASRSSASVRTARGVFLALCLWAVLLSCPAEAARNKRQAANADDQPKMMTQQGHLIFQTGDNHNITFQPVGSGRVVVGNHDLLAMADKVTANENAIKVLQDSGVPDDVQQQLDTIKADVTDLQTRVTALEGTGTGSLETRVSTLESQVSMLTSNLGTDECQNNPCTHGGTCINLYQGYQCRCVPGWQGDRCETDVNECGLISGTEEDCQNSGTCVNNDGSFRCNCPANWYGPQCTIRYDDCSTASHTDLCGHGFCVDDPRVVVGQPKYSCVCMDGWKTDGTSNPACVVDIDECTEGQYPCSSNPLVPCINVPGTYYCGTCPTGYTGNGLTCSDINECLTNNGGCSVSPLVQCTNTVGSRQCGPCPAGYVGDGVTCLFVGICVQNNGGCSPFATCTENSGVPSGRICTCNAGYTGDGEGTNGCIPSTGATCQDNPCINGRCETLGSSFRCVCNPGWTGNRCGQDIDECASGPCANGGTCNNLINGFDCDCADGFSGDQCQDTQQSCGAYLTGNSGYFEFPPLGQVYDHGLSCAWIITVQDDKVIYITFARFALEDHPNCDYDFLQINDGSSAVAQPLGRFCGSTVPSPMTSTHNQLYFWFRTDGSVSYEGFGINWFSQDPVCGGDLSGSNHGSITSPGYPGNYPVNRDCVWTVTVDAGLYMTFAFGTLQLEDHDTCAYDYLEIRDGLTESAVSLGKFCSTVTPAPVQTTGPYAFLRFHSDASLTDTGFHVTYSSSSIAPQCGGALTADSAIIISPNYPNPYPHNIECIWTIQIGASGRIKFTITDLTIEEQANCLYDFVELRDGFDETAAFVGRYCHSDAIPPPFVSTANTLWVKFMSDVSVSAGGFRAIYELNCGGVYSDPSQDLISPYFPNSYPHDQACEYVINAPQGQVVVLTFVTFDIEAHPNCDYDYLEVRDGASADATLLNKLCGTALPPDITSNANSMYLKFVTDGSVANYGFRAVFRFEDAGPGSCGGQFTDDTGIIASPPHPQGYPHGLNCVYVITVSDGYVIRLTFNSFSIEDATNCVYDYVQIYDNATNAISPDLGRYCGSNSPPVLTTSGNVMTVIFHTDSSVSREGFSASYVALDATTVCGGELTTPTGVITTPNYPADYPHNRQCVWIISVATGQQISVNFTDFDMELHFDCAYDYVELRNGGYETSPLIGTFCGSSINPTTYTSHSNKMLIKFESDSSLSARGFSLSYDGTATGCGGTLTTPTGGFVSPNYPFPYGHNAECFWLITTNQGSNLYLTFADFDLETHGSCAYDYVKVYDGLTENEPLLGTYCGTDFPPPIQSTGNSLRVKFRTDFSVSGSGFHAAYQTNCDHVRLTDRTGVIESPNFPDPYPHNRDCTWIIETTEGNTVNLTFTTLVLEFHSTCTFDYIEVRDGQDDDSPLIGNQLCGQDFQPEGVFFTSTGQYLLVKFHSDSSVAAAGFQASYTINGCGGVLTENTGTLSSPNYPNHYDHNRVCTWTITVEYGHAITLTITDFDVEDSTDCNFDALEVYSGTDANGLKLATICHTQTTPQAVSTTGRNMFVHFRTDASVNGRGFTANYQSTAGGCGGNFSTPTGDFHSHNYPNYYDHSTDCTWLITVAEEHRVKLTFLDFNLEGASACQYDYVKLFDGPSQTYPLLLTACGDGLPDPATTYSSSNKMFIRMLADGSVNRRGFHATYETACGGRLDATQTGVVKSSNYPDAYPANQNCSWIIASANPGDRVTLTFTHMDIETSASGCEHDALTVYEGNDENGLLISELCGTTVPTPITSFGAALTVTFVTDSSVQMTGFRFTYSTSLSVCGGDFTSQSGAFSSPGYPASYPADTECVWTIRASPGNQVQVSFSMFNLENICTNDYLEVRTGDENGALIGRFCGTRRPSNLTATGSMWLKFHSDNSGTGVGFLASFGQVFGGTLIAPSGQIASPLYPSNYPNNLDAVWNIYVNNGQRVRIMFSNFNVEIGGASVCSYDALEVYDGPDTQSSLIQTSCGASLPSPVETTGSVATLRFRTDSSVALTGWLLDWVSVTGVLTGVPPTLPPNQCGGVLAAVDTAQMFSSPNYPNGYAPNLDCYWLIEANPGRTVRLDFTDLNLEAHSTCSYDYIQLYDGSVQDPSTSLVKYCSRQDPLPDPVYSTANTMFAVFHSDVSINGTGFQATYQSNCGGTIISELGTITSPLYPSNYPNDQDCSWVVQASAGSTIQVTFQTSFNIASSSNCNNDYVQLFNGGEETSPPLGSSATGRYCGTTAPAQVETSSNLLRVKFHSDASGVASGFSLTFQAQQQGCGGSIVLTDAVPSTNIMSPNYPSDYPQSIECIWIVTAPAGQSILMTFDQQFSIEPHSSCNYDYLEVIDGSSQAGNPFGRFCGTTAPSPITTTGNAAYLRFRTDSSVARTGFKLSAAIASCGGTVSGTSGVVTSPGYPGSYSNNLDCTWTVQAPDGHYMTFTFDTNFNIDNNAADCSGTGDVLVVNDGRNSSAFEIARVCGNVPPPNFDTSSNYALVHFMTDGSTVATGFSLSFQSSSDVCGGDFATATGTFTSPAYPNQYSHSRVCQWRISVAVGQVVTLSFDDFELEGSGTYCPYDYVEVFNGLGNDAPSLGRFCGNTPPQGLVSTTNTMRVVFFSDGSVAFRGFSARYDSQDPAVCGALINVNPGSTGTFSSIGYGALNYTNNLNCQWLLANQATVNTSLYMSFDAGFDIEAGPNCVYDAVEIYAGVDTNSPLVGRFCGPTPPDPVVIPQPSAFVRFTTDGSEIGGGFRISYSASECGGIVSGTDGVITSPNFPDQYDHNDHCAWLIQAPAGTTVTLTFTAFDIEDHPECQYDYLSVRNGGTFEAPQISGENPWCGSTAPAAITTSSNEVLMLFMTDSSASAGGFRLEWTTANRGCGGTFHGNTGSFQTTNYPAAYVANEECVWVLMVETGYNVQVTFNSFNVPSGDSVTVYDGASDTDTVLGTYSGTTVPGPVSSSLGVITIKFRSDGSNQGTGFQANWNVGCGATFTGVTSGRIVSPGYPSRNYPDGLTCDYVINWDPQQSLGLMFSDPFAIEVGSNCNFDSLKIWAGTDDTGAVIGNFCGDQVPTNILWMGSVFVRFQTDGSINDVGYGLDFEPGCGGTFTGSAGVVQTPQHLDTYRHNQNCSWVITVANQRSVSLKFSSMDIELHPSCVYDYIEIYDGLDDSAPLLVARLCGTVPPPDAIVSSGSSMLVRFVSDFSVAGDGFTAAYQEIIGPALGCGGNFNSPTGTLASVSLTGGNYENNLDCIWYVSVETNMVINVTFTGSYSIEGNRQGSCPYDYLEIRDGYGSSAPLVDLFCGTARPSSIILSTNQAFFRFHTDSSISYSGFTLEYSSVDPVCGGSFNATTTPQTITSPNYPGNYPHNTRCTWYIGAPEVTHDHVRIRVNDFQVEDHSNCLYDYLEFRDFPITDGQVLRYCGLDIPPVFDSAGTTAQIYFMSDSSSSGSGFSLTYAIADCNKNYTGTNGRVTSPGYPQVYHTSYNCDITITAPVGSFLTLYFTEMDIEYHSNCQYDSLTVYNGSASGAVLYTLCGNFIPEPVFLPANTVYLNFVTDSSVNNAGFDLTYTSSIVSSGCGGPVGGRQGSFTSPAHPFEYDNNLDCGWSIQVPSGGNQLTLEITALGIEGAEGVCNEDYLEIYDGPSSSSSLFGRYCGTRQPAVITASTRQMFVRFVTDAQNAPNNGTFNGFRAVYNS</sequence>
<keyword evidence="5 27" id="KW-0245">EGF-like domain</keyword>
<protein>
    <recommendedName>
        <fullName evidence="23">Cubilin</fullName>
    </recommendedName>
</protein>
<dbReference type="SUPFAM" id="SSF57196">
    <property type="entry name" value="EGF/Laminin"/>
    <property type="match status" value="4"/>
</dbReference>
<dbReference type="PROSITE" id="PS01187">
    <property type="entry name" value="EGF_CA"/>
    <property type="match status" value="2"/>
</dbReference>
<dbReference type="InterPro" id="IPR049883">
    <property type="entry name" value="NOTCH1_EGF-like"/>
</dbReference>
<evidence type="ECO:0000256" key="6">
    <source>
        <dbReference type="ARBA" id="ARBA00022548"/>
    </source>
</evidence>
<feature type="domain" description="CUB" evidence="29">
    <location>
        <begin position="973"/>
        <end position="1086"/>
    </location>
</feature>
<evidence type="ECO:0000256" key="17">
    <source>
        <dbReference type="ARBA" id="ARBA00023166"/>
    </source>
</evidence>
<dbReference type="FunFam" id="2.60.120.290:FF:000003">
    <property type="entry name" value="Neuropilin"/>
    <property type="match status" value="1"/>
</dbReference>
<evidence type="ECO:0000256" key="24">
    <source>
        <dbReference type="ARBA" id="ARBA00049611"/>
    </source>
</evidence>
<evidence type="ECO:0000256" key="7">
    <source>
        <dbReference type="ARBA" id="ARBA00022553"/>
    </source>
</evidence>
<dbReference type="CDD" id="cd00054">
    <property type="entry name" value="EGF_CA"/>
    <property type="match status" value="5"/>
</dbReference>
<keyword evidence="6" id="KW-0153">Cholesterol metabolism</keyword>
<keyword evidence="10 28" id="KW-0732">Signal</keyword>